<dbReference type="InterPro" id="IPR058637">
    <property type="entry name" value="YknX-like_C"/>
</dbReference>
<dbReference type="InterPro" id="IPR058624">
    <property type="entry name" value="MdtA-like_HH"/>
</dbReference>
<comment type="similarity">
    <text evidence="1">Belongs to the membrane fusion protein (MFP) (TC 8.A.1) family.</text>
</comment>
<evidence type="ECO:0000256" key="2">
    <source>
        <dbReference type="SAM" id="Coils"/>
    </source>
</evidence>
<feature type="domain" description="CusB-like beta-barrel" evidence="4">
    <location>
        <begin position="202"/>
        <end position="272"/>
    </location>
</feature>
<dbReference type="RefSeq" id="WP_188854342.1">
    <property type="nucleotide sequence ID" value="NZ_BMJJ01000011.1"/>
</dbReference>
<dbReference type="InterPro" id="IPR058792">
    <property type="entry name" value="Beta-barrel_RND_2"/>
</dbReference>
<proteinExistence type="inferred from homology"/>
<gene>
    <name evidence="6" type="ORF">GCM10011335_41190</name>
</gene>
<dbReference type="Gene3D" id="1.10.287.470">
    <property type="entry name" value="Helix hairpin bin"/>
    <property type="match status" value="1"/>
</dbReference>
<keyword evidence="7" id="KW-1185">Reference proteome</keyword>
<dbReference type="PANTHER" id="PTHR30469:SF15">
    <property type="entry name" value="HLYD FAMILY OF SECRETION PROTEINS"/>
    <property type="match status" value="1"/>
</dbReference>
<evidence type="ECO:0000259" key="4">
    <source>
        <dbReference type="Pfam" id="PF25954"/>
    </source>
</evidence>
<evidence type="ECO:0000259" key="5">
    <source>
        <dbReference type="Pfam" id="PF25989"/>
    </source>
</evidence>
<dbReference type="Gene3D" id="2.40.50.100">
    <property type="match status" value="1"/>
</dbReference>
<keyword evidence="2" id="KW-0175">Coiled coil</keyword>
<dbReference type="EMBL" id="BMJJ01000011">
    <property type="protein sequence ID" value="GGD33948.1"/>
    <property type="molecule type" value="Genomic_DNA"/>
</dbReference>
<reference evidence="6" key="1">
    <citation type="journal article" date="2014" name="Int. J. Syst. Evol. Microbiol.">
        <title>Complete genome sequence of Corynebacterium casei LMG S-19264T (=DSM 44701T), isolated from a smear-ripened cheese.</title>
        <authorList>
            <consortium name="US DOE Joint Genome Institute (JGI-PGF)"/>
            <person name="Walter F."/>
            <person name="Albersmeier A."/>
            <person name="Kalinowski J."/>
            <person name="Ruckert C."/>
        </authorList>
    </citation>
    <scope>NUCLEOTIDE SEQUENCE</scope>
    <source>
        <strain evidence="6">CGMCC 1.15493</strain>
    </source>
</reference>
<dbReference type="PROSITE" id="PS51257">
    <property type="entry name" value="PROKAR_LIPOPROTEIN"/>
    <property type="match status" value="1"/>
</dbReference>
<feature type="coiled-coil region" evidence="2">
    <location>
        <begin position="132"/>
        <end position="159"/>
    </location>
</feature>
<dbReference type="Gene3D" id="2.40.420.20">
    <property type="match status" value="1"/>
</dbReference>
<dbReference type="NCBIfam" id="TIGR01730">
    <property type="entry name" value="RND_mfp"/>
    <property type="match status" value="1"/>
</dbReference>
<feature type="domain" description="Multidrug resistance protein MdtA-like alpha-helical hairpin" evidence="3">
    <location>
        <begin position="95"/>
        <end position="163"/>
    </location>
</feature>
<comment type="caution">
    <text evidence="6">The sequence shown here is derived from an EMBL/GenBank/DDBJ whole genome shotgun (WGS) entry which is preliminary data.</text>
</comment>
<dbReference type="Pfam" id="PF25954">
    <property type="entry name" value="Beta-barrel_RND_2"/>
    <property type="match status" value="1"/>
</dbReference>
<dbReference type="Gene3D" id="2.40.30.170">
    <property type="match status" value="1"/>
</dbReference>
<evidence type="ECO:0000313" key="7">
    <source>
        <dbReference type="Proteomes" id="UP000613160"/>
    </source>
</evidence>
<accession>A0A917DFQ5</accession>
<evidence type="ECO:0000313" key="6">
    <source>
        <dbReference type="EMBL" id="GGD33948.1"/>
    </source>
</evidence>
<organism evidence="6 7">
    <name type="scientific">Aureimonas glaciei</name>
    <dbReference type="NCBI Taxonomy" id="1776957"/>
    <lineage>
        <taxon>Bacteria</taxon>
        <taxon>Pseudomonadati</taxon>
        <taxon>Pseudomonadota</taxon>
        <taxon>Alphaproteobacteria</taxon>
        <taxon>Hyphomicrobiales</taxon>
        <taxon>Aurantimonadaceae</taxon>
        <taxon>Aureimonas</taxon>
    </lineage>
</organism>
<reference evidence="6" key="2">
    <citation type="submission" date="2020-09" db="EMBL/GenBank/DDBJ databases">
        <authorList>
            <person name="Sun Q."/>
            <person name="Zhou Y."/>
        </authorList>
    </citation>
    <scope>NUCLEOTIDE SEQUENCE</scope>
    <source>
        <strain evidence="6">CGMCC 1.15493</strain>
    </source>
</reference>
<dbReference type="AlphaFoldDB" id="A0A917DFQ5"/>
<evidence type="ECO:0000259" key="3">
    <source>
        <dbReference type="Pfam" id="PF25876"/>
    </source>
</evidence>
<dbReference type="GO" id="GO:0015562">
    <property type="term" value="F:efflux transmembrane transporter activity"/>
    <property type="evidence" value="ECO:0007669"/>
    <property type="project" value="TreeGrafter"/>
</dbReference>
<sequence length="354" mass="36764">MKPLYPLSLLLLLLAGCQEEPAPVAIVRPVKSMLVQPFGEQPVSFTGTVEPQVSTDFSFQILGRIVDRRVNVGDTVAAGAVLATLDPTVQAQDVQAAEAALVSAQASLSNATGVASRQRALAASRIATQAVVDQAEQSLQSARSAVLQAEAALEKAREQLGYTRLAARTPGIVTAVSAEAGQVVSPGQAIVTIARPDLRDAVVDLPDHYAAALAPGAMLRVQLELDANVAAQGTVREVAPMADPVTRARRVKIALQNPPAGFRLGSIVKVALPVGAEGALALPASAVLRRDGKTFVWVIAAGGDTVALRPVDVREEADGRLAVVDGLEAGERVAAAGVNSLTDGQRVKIQETNR</sequence>
<dbReference type="PANTHER" id="PTHR30469">
    <property type="entry name" value="MULTIDRUG RESISTANCE PROTEIN MDTA"/>
    <property type="match status" value="1"/>
</dbReference>
<dbReference type="InterPro" id="IPR006143">
    <property type="entry name" value="RND_pump_MFP"/>
</dbReference>
<evidence type="ECO:0000256" key="1">
    <source>
        <dbReference type="ARBA" id="ARBA00009477"/>
    </source>
</evidence>
<feature type="domain" description="YknX-like C-terminal permuted SH3-like" evidence="5">
    <location>
        <begin position="279"/>
        <end position="349"/>
    </location>
</feature>
<dbReference type="Proteomes" id="UP000613160">
    <property type="component" value="Unassembled WGS sequence"/>
</dbReference>
<name>A0A917DFQ5_9HYPH</name>
<dbReference type="SUPFAM" id="SSF111369">
    <property type="entry name" value="HlyD-like secretion proteins"/>
    <property type="match status" value="1"/>
</dbReference>
<dbReference type="Pfam" id="PF25876">
    <property type="entry name" value="HH_MFP_RND"/>
    <property type="match status" value="1"/>
</dbReference>
<dbReference type="GO" id="GO:1990281">
    <property type="term" value="C:efflux pump complex"/>
    <property type="evidence" value="ECO:0007669"/>
    <property type="project" value="TreeGrafter"/>
</dbReference>
<protein>
    <submittedName>
        <fullName evidence="6">Hemolysin secretion protein D</fullName>
    </submittedName>
</protein>
<dbReference type="Pfam" id="PF25989">
    <property type="entry name" value="YknX_C"/>
    <property type="match status" value="1"/>
</dbReference>